<evidence type="ECO:0000313" key="3">
    <source>
        <dbReference type="Proteomes" id="UP000234585"/>
    </source>
</evidence>
<keyword evidence="3" id="KW-1185">Reference proteome</keyword>
<sequence length="156" mass="17780">MKAPRLHLPELCRLCLFLFFSFRVFPSLGFGSIQRGDPVFGLFLSHAPPALLIYLPRDNIAIQPGRLLPPQFRRWIPASDVCLATDCLGATWTIPRLVGLYRRLQRIETRIACACWLGNLRVWLPFALFFPNFQSFPHRIPARRLSSAMASRTVGS</sequence>
<evidence type="ECO:0000313" key="2">
    <source>
        <dbReference type="EMBL" id="PLB35117.1"/>
    </source>
</evidence>
<gene>
    <name evidence="2" type="ORF">BDW47DRAFT_68640</name>
</gene>
<dbReference type="EMBL" id="KZ559167">
    <property type="protein sequence ID" value="PLB35117.1"/>
    <property type="molecule type" value="Genomic_DNA"/>
</dbReference>
<name>A0A2I2F3A7_ASPCN</name>
<evidence type="ECO:0000256" key="1">
    <source>
        <dbReference type="SAM" id="SignalP"/>
    </source>
</evidence>
<proteinExistence type="predicted"/>
<dbReference type="AlphaFoldDB" id="A0A2I2F3A7"/>
<dbReference type="Proteomes" id="UP000234585">
    <property type="component" value="Unassembled WGS sequence"/>
</dbReference>
<feature type="chain" id="PRO_5014147586" description="Secreted protein" evidence="1">
    <location>
        <begin position="30"/>
        <end position="156"/>
    </location>
</feature>
<reference evidence="2 3" key="1">
    <citation type="submission" date="2017-12" db="EMBL/GenBank/DDBJ databases">
        <authorList>
            <consortium name="DOE Joint Genome Institute"/>
            <person name="Haridas S."/>
            <person name="Kjaerbolling I."/>
            <person name="Vesth T.C."/>
            <person name="Frisvad J.C."/>
            <person name="Nybo J.L."/>
            <person name="Theobald S."/>
            <person name="Kuo A."/>
            <person name="Bowyer P."/>
            <person name="Matsuda Y."/>
            <person name="Mondo S."/>
            <person name="Lyhne E.K."/>
            <person name="Kogle M.E."/>
            <person name="Clum A."/>
            <person name="Lipzen A."/>
            <person name="Salamov A."/>
            <person name="Ngan C.Y."/>
            <person name="Daum C."/>
            <person name="Chiniquy J."/>
            <person name="Barry K."/>
            <person name="LaButti K."/>
            <person name="Simmons B.A."/>
            <person name="Magnuson J.K."/>
            <person name="Mortensen U.H."/>
            <person name="Larsen T.O."/>
            <person name="Grigoriev I.V."/>
            <person name="Baker S.E."/>
            <person name="Andersen M.R."/>
            <person name="Nordberg H.P."/>
            <person name="Cantor M.N."/>
            <person name="Hua S.X."/>
        </authorList>
    </citation>
    <scope>NUCLEOTIDE SEQUENCE [LARGE SCALE GENOMIC DNA]</scope>
    <source>
        <strain evidence="2 3">CBS 102.13</strain>
    </source>
</reference>
<protein>
    <recommendedName>
        <fullName evidence="4">Secreted protein</fullName>
    </recommendedName>
</protein>
<evidence type="ECO:0008006" key="4">
    <source>
        <dbReference type="Google" id="ProtNLM"/>
    </source>
</evidence>
<dbReference type="GeneID" id="36526773"/>
<feature type="signal peptide" evidence="1">
    <location>
        <begin position="1"/>
        <end position="29"/>
    </location>
</feature>
<dbReference type="RefSeq" id="XP_024669129.1">
    <property type="nucleotide sequence ID" value="XM_024819613.1"/>
</dbReference>
<accession>A0A2I2F3A7</accession>
<keyword evidence="1" id="KW-0732">Signal</keyword>
<organism evidence="2 3">
    <name type="scientific">Aspergillus candidus</name>
    <dbReference type="NCBI Taxonomy" id="41067"/>
    <lineage>
        <taxon>Eukaryota</taxon>
        <taxon>Fungi</taxon>
        <taxon>Dikarya</taxon>
        <taxon>Ascomycota</taxon>
        <taxon>Pezizomycotina</taxon>
        <taxon>Eurotiomycetes</taxon>
        <taxon>Eurotiomycetidae</taxon>
        <taxon>Eurotiales</taxon>
        <taxon>Aspergillaceae</taxon>
        <taxon>Aspergillus</taxon>
        <taxon>Aspergillus subgen. Circumdati</taxon>
    </lineage>
</organism>